<proteinExistence type="inferred from homology"/>
<dbReference type="GO" id="GO:0061630">
    <property type="term" value="F:ubiquitin protein ligase activity"/>
    <property type="evidence" value="ECO:0007669"/>
    <property type="project" value="UniProtKB-UniRule"/>
</dbReference>
<dbReference type="InterPro" id="IPR039396">
    <property type="entry name" value="Deltex_C"/>
</dbReference>
<dbReference type="EMBL" id="JAIWYP010000006">
    <property type="protein sequence ID" value="KAH3804033.1"/>
    <property type="molecule type" value="Genomic_DNA"/>
</dbReference>
<evidence type="ECO:0000256" key="5">
    <source>
        <dbReference type="PROSITE-ProRule" id="PRU00024"/>
    </source>
</evidence>
<reference evidence="8" key="2">
    <citation type="submission" date="2020-11" db="EMBL/GenBank/DDBJ databases">
        <authorList>
            <person name="McCartney M.A."/>
            <person name="Auch B."/>
            <person name="Kono T."/>
            <person name="Mallez S."/>
            <person name="Becker A."/>
            <person name="Gohl D.M."/>
            <person name="Silverstein K.A.T."/>
            <person name="Koren S."/>
            <person name="Bechman K.B."/>
            <person name="Herman A."/>
            <person name="Abrahante J.E."/>
            <person name="Garbe J."/>
        </authorList>
    </citation>
    <scope>NUCLEOTIDE SEQUENCE</scope>
    <source>
        <strain evidence="8">Duluth1</strain>
        <tissue evidence="8">Whole animal</tissue>
    </source>
</reference>
<evidence type="ECO:0000256" key="1">
    <source>
        <dbReference type="ARBA" id="ARBA00000900"/>
    </source>
</evidence>
<evidence type="ECO:0000256" key="2">
    <source>
        <dbReference type="ARBA" id="ARBA00004906"/>
    </source>
</evidence>
<keyword evidence="9" id="KW-1185">Reference proteome</keyword>
<evidence type="ECO:0000313" key="8">
    <source>
        <dbReference type="EMBL" id="KAH3804033.1"/>
    </source>
</evidence>
<accession>A0A9D4JCZ9</accession>
<dbReference type="SUPFAM" id="SSF57845">
    <property type="entry name" value="B-box zinc-binding domain"/>
    <property type="match status" value="1"/>
</dbReference>
<dbReference type="GO" id="GO:0005737">
    <property type="term" value="C:cytoplasm"/>
    <property type="evidence" value="ECO:0007669"/>
    <property type="project" value="UniProtKB-SubCell"/>
</dbReference>
<evidence type="ECO:0000256" key="6">
    <source>
        <dbReference type="RuleBase" id="RU367105"/>
    </source>
</evidence>
<dbReference type="Gene3D" id="3.30.390.130">
    <property type="match status" value="1"/>
</dbReference>
<dbReference type="Proteomes" id="UP000828390">
    <property type="component" value="Unassembled WGS sequence"/>
</dbReference>
<protein>
    <recommendedName>
        <fullName evidence="6">E3 ubiquitin-protein ligase</fullName>
        <ecNumber evidence="6">2.3.2.27</ecNumber>
    </recommendedName>
</protein>
<dbReference type="GO" id="GO:0007219">
    <property type="term" value="P:Notch signaling pathway"/>
    <property type="evidence" value="ECO:0007669"/>
    <property type="project" value="InterPro"/>
</dbReference>
<keyword evidence="3 6" id="KW-0808">Transferase</keyword>
<dbReference type="OrthoDB" id="527344at2759"/>
<dbReference type="InterPro" id="IPR039398">
    <property type="entry name" value="Deltex_fam"/>
</dbReference>
<keyword evidence="5 6" id="KW-0863">Zinc-finger</keyword>
<dbReference type="Pfam" id="PF18102">
    <property type="entry name" value="DTC"/>
    <property type="match status" value="1"/>
</dbReference>
<evidence type="ECO:0000259" key="7">
    <source>
        <dbReference type="PROSITE" id="PS50119"/>
    </source>
</evidence>
<comment type="subcellular location">
    <subcellularLocation>
        <location evidence="6">Cytoplasm</location>
    </subcellularLocation>
</comment>
<evidence type="ECO:0000256" key="3">
    <source>
        <dbReference type="ARBA" id="ARBA00022679"/>
    </source>
</evidence>
<keyword evidence="4 6" id="KW-0479">Metal-binding</keyword>
<comment type="similarity">
    <text evidence="6">Belongs to the Deltex family.</text>
</comment>
<dbReference type="GO" id="GO:0008270">
    <property type="term" value="F:zinc ion binding"/>
    <property type="evidence" value="ECO:0007669"/>
    <property type="project" value="UniProtKB-KW"/>
</dbReference>
<name>A0A9D4JCZ9_DREPO</name>
<evidence type="ECO:0000256" key="4">
    <source>
        <dbReference type="ARBA" id="ARBA00022723"/>
    </source>
</evidence>
<comment type="pathway">
    <text evidence="2 6">Protein modification; protein ubiquitination.</text>
</comment>
<dbReference type="Gene3D" id="3.30.160.60">
    <property type="entry name" value="Classic Zinc Finger"/>
    <property type="match status" value="1"/>
</dbReference>
<dbReference type="InterPro" id="IPR000315">
    <property type="entry name" value="Znf_B-box"/>
</dbReference>
<evidence type="ECO:0000313" key="9">
    <source>
        <dbReference type="Proteomes" id="UP000828390"/>
    </source>
</evidence>
<dbReference type="PROSITE" id="PS50119">
    <property type="entry name" value="ZF_BBOX"/>
    <property type="match status" value="1"/>
</dbReference>
<dbReference type="PANTHER" id="PTHR12622">
    <property type="entry name" value="DELTEX-RELATED"/>
    <property type="match status" value="1"/>
</dbReference>
<gene>
    <name evidence="8" type="ORF">DPMN_132309</name>
</gene>
<dbReference type="EC" id="2.3.2.27" evidence="6"/>
<feature type="domain" description="B box-type" evidence="7">
    <location>
        <begin position="71"/>
        <end position="114"/>
    </location>
</feature>
<sequence length="453" mass="51000">MATAPDVCGFCFKEPVFGFCKNCNISLGVSCFSNHTKITIFAGHIVFALNNSENKPYLTLPIENDKKENDIDEHKCQKHETEPQSFYCGRHDATICGRCIQADHVTCKDAIVDLHKTRFDKQKADALLATLNEIECEIIDLQVRVDGNAELNDECRASSINAIKEYRTKIDLRLNQLQFDAEQSTEKKHKENMDTLVEVKQMCKDVSLRIQIFGKKIEELWKKKQERHLFVYSKKLAIAIDEIRTAIKQSNFKNHITQFTFKEHPTLENILLKTILEIGTLQEACDGSEEIVDDTHDTFTGTPVPAAKRCAGEITQPKNVASGNQPPGKMTIVRKAEIGPLTYLHITYVFLDGQQPNGKRYKGCTEKVGLSDSVEGRNICRMLKVAFRRKLLFTINSEGAIVYNGIDPPSSHLTGYGIDRNNYYGITAQLEAKGITTEGIDTNDKLTETVTVD</sequence>
<comment type="caution">
    <text evidence="8">The sequence shown here is derived from an EMBL/GenBank/DDBJ whole genome shotgun (WGS) entry which is preliminary data.</text>
</comment>
<organism evidence="8 9">
    <name type="scientific">Dreissena polymorpha</name>
    <name type="common">Zebra mussel</name>
    <name type="synonym">Mytilus polymorpha</name>
    <dbReference type="NCBI Taxonomy" id="45954"/>
    <lineage>
        <taxon>Eukaryota</taxon>
        <taxon>Metazoa</taxon>
        <taxon>Spiralia</taxon>
        <taxon>Lophotrochozoa</taxon>
        <taxon>Mollusca</taxon>
        <taxon>Bivalvia</taxon>
        <taxon>Autobranchia</taxon>
        <taxon>Heteroconchia</taxon>
        <taxon>Euheterodonta</taxon>
        <taxon>Imparidentia</taxon>
        <taxon>Neoheterodontei</taxon>
        <taxon>Myida</taxon>
        <taxon>Dreissenoidea</taxon>
        <taxon>Dreissenidae</taxon>
        <taxon>Dreissena</taxon>
    </lineage>
</organism>
<keyword evidence="6" id="KW-0963">Cytoplasm</keyword>
<dbReference type="InterPro" id="IPR039399">
    <property type="entry name" value="Deltex_C_sf"/>
</dbReference>
<comment type="catalytic activity">
    <reaction evidence="1 6">
        <text>S-ubiquitinyl-[E2 ubiquitin-conjugating enzyme]-L-cysteine + [acceptor protein]-L-lysine = [E2 ubiquitin-conjugating enzyme]-L-cysteine + N(6)-ubiquitinyl-[acceptor protein]-L-lysine.</text>
        <dbReference type="EC" id="2.3.2.27"/>
    </reaction>
</comment>
<reference evidence="8" key="1">
    <citation type="journal article" date="2019" name="bioRxiv">
        <title>The Genome of the Zebra Mussel, Dreissena polymorpha: A Resource for Invasive Species Research.</title>
        <authorList>
            <person name="McCartney M.A."/>
            <person name="Auch B."/>
            <person name="Kono T."/>
            <person name="Mallez S."/>
            <person name="Zhang Y."/>
            <person name="Obille A."/>
            <person name="Becker A."/>
            <person name="Abrahante J.E."/>
            <person name="Garbe J."/>
            <person name="Badalamenti J.P."/>
            <person name="Herman A."/>
            <person name="Mangelson H."/>
            <person name="Liachko I."/>
            <person name="Sullivan S."/>
            <person name="Sone E.D."/>
            <person name="Koren S."/>
            <person name="Silverstein K.A.T."/>
            <person name="Beckman K.B."/>
            <person name="Gohl D.M."/>
        </authorList>
    </citation>
    <scope>NUCLEOTIDE SEQUENCE</scope>
    <source>
        <strain evidence="8">Duluth1</strain>
        <tissue evidence="8">Whole animal</tissue>
    </source>
</reference>
<dbReference type="AlphaFoldDB" id="A0A9D4JCZ9"/>
<dbReference type="GO" id="GO:0016567">
    <property type="term" value="P:protein ubiquitination"/>
    <property type="evidence" value="ECO:0007669"/>
    <property type="project" value="UniProtKB-UniRule"/>
</dbReference>
<keyword evidence="6" id="KW-0862">Zinc</keyword>